<name>A0A382SRE1_9ZZZZ</name>
<evidence type="ECO:0000313" key="1">
    <source>
        <dbReference type="EMBL" id="SVD12363.1"/>
    </source>
</evidence>
<sequence>MPIAASFFTTLLEASRLARDLTLLLMHIAFLLLGQAKKTRQLLLDGTKGLFSCIF</sequence>
<organism evidence="1">
    <name type="scientific">marine metagenome</name>
    <dbReference type="NCBI Taxonomy" id="408172"/>
    <lineage>
        <taxon>unclassified sequences</taxon>
        <taxon>metagenomes</taxon>
        <taxon>ecological metagenomes</taxon>
    </lineage>
</organism>
<accession>A0A382SRE1</accession>
<dbReference type="EMBL" id="UINC01130957">
    <property type="protein sequence ID" value="SVD12363.1"/>
    <property type="molecule type" value="Genomic_DNA"/>
</dbReference>
<reference evidence="1" key="1">
    <citation type="submission" date="2018-05" db="EMBL/GenBank/DDBJ databases">
        <authorList>
            <person name="Lanie J.A."/>
            <person name="Ng W.-L."/>
            <person name="Kazmierczak K.M."/>
            <person name="Andrzejewski T.M."/>
            <person name="Davidsen T.M."/>
            <person name="Wayne K.J."/>
            <person name="Tettelin H."/>
            <person name="Glass J.I."/>
            <person name="Rusch D."/>
            <person name="Podicherti R."/>
            <person name="Tsui H.-C.T."/>
            <person name="Winkler M.E."/>
        </authorList>
    </citation>
    <scope>NUCLEOTIDE SEQUENCE</scope>
</reference>
<proteinExistence type="predicted"/>
<protein>
    <submittedName>
        <fullName evidence="1">Uncharacterized protein</fullName>
    </submittedName>
</protein>
<dbReference type="AlphaFoldDB" id="A0A382SRE1"/>
<gene>
    <name evidence="1" type="ORF">METZ01_LOCUS365217</name>
</gene>